<dbReference type="RefSeq" id="WP_034556804.1">
    <property type="nucleotide sequence ID" value="NZ_FZML01000003.1"/>
</dbReference>
<comment type="function">
    <text evidence="10">Catalyzes the transfer of pyrophosphate from adenosine triphosphate (ATP) to 6-hydroxymethyl-7,8-dihydropterin, an enzymatic step in folate biosynthesis pathway.</text>
</comment>
<dbReference type="STRING" id="216.LS73_01075"/>
<evidence type="ECO:0000313" key="17">
    <source>
        <dbReference type="Proteomes" id="UP000255139"/>
    </source>
</evidence>
<evidence type="ECO:0000256" key="6">
    <source>
        <dbReference type="ARBA" id="ARBA00022741"/>
    </source>
</evidence>
<dbReference type="UniPathway" id="UPA00077">
    <property type="reaction ID" value="UER00155"/>
</dbReference>
<evidence type="ECO:0000256" key="9">
    <source>
        <dbReference type="ARBA" id="ARBA00022909"/>
    </source>
</evidence>
<evidence type="ECO:0000313" key="14">
    <source>
        <dbReference type="EMBL" id="STQ86663.1"/>
    </source>
</evidence>
<evidence type="ECO:0000256" key="1">
    <source>
        <dbReference type="ARBA" id="ARBA00005051"/>
    </source>
</evidence>
<evidence type="ECO:0000256" key="8">
    <source>
        <dbReference type="ARBA" id="ARBA00022840"/>
    </source>
</evidence>
<dbReference type="SUPFAM" id="SSF55083">
    <property type="entry name" value="6-hydroxymethyl-7,8-dihydropterin pyrophosphokinase, HPPK"/>
    <property type="match status" value="1"/>
</dbReference>
<dbReference type="GO" id="GO:0005524">
    <property type="term" value="F:ATP binding"/>
    <property type="evidence" value="ECO:0007669"/>
    <property type="project" value="UniProtKB-KW"/>
</dbReference>
<dbReference type="Proteomes" id="UP000255139">
    <property type="component" value="Unassembled WGS sequence"/>
</dbReference>
<evidence type="ECO:0000313" key="16">
    <source>
        <dbReference type="Proteomes" id="UP000029922"/>
    </source>
</evidence>
<gene>
    <name evidence="14" type="primary">folK</name>
    <name evidence="15" type="ORF">LS73_003030</name>
    <name evidence="14" type="ORF">NCTC12714_01474</name>
</gene>
<evidence type="ECO:0000256" key="10">
    <source>
        <dbReference type="ARBA" id="ARBA00029409"/>
    </source>
</evidence>
<evidence type="ECO:0000313" key="15">
    <source>
        <dbReference type="EMBL" id="TLE00889.1"/>
    </source>
</evidence>
<dbReference type="NCBIfam" id="TIGR01498">
    <property type="entry name" value="folK"/>
    <property type="match status" value="1"/>
</dbReference>
<evidence type="ECO:0000259" key="13">
    <source>
        <dbReference type="PROSITE" id="PS00794"/>
    </source>
</evidence>
<dbReference type="PROSITE" id="PS00794">
    <property type="entry name" value="HPPK"/>
    <property type="match status" value="1"/>
</dbReference>
<dbReference type="PANTHER" id="PTHR43071:SF1">
    <property type="entry name" value="2-AMINO-4-HYDROXY-6-HYDROXYMETHYLDIHYDROPTERIDINE PYROPHOSPHOKINASE"/>
    <property type="match status" value="1"/>
</dbReference>
<dbReference type="Pfam" id="PF01288">
    <property type="entry name" value="HPPK"/>
    <property type="match status" value="1"/>
</dbReference>
<dbReference type="GO" id="GO:0016301">
    <property type="term" value="F:kinase activity"/>
    <property type="evidence" value="ECO:0007669"/>
    <property type="project" value="UniProtKB-KW"/>
</dbReference>
<dbReference type="GO" id="GO:0046654">
    <property type="term" value="P:tetrahydrofolate biosynthetic process"/>
    <property type="evidence" value="ECO:0007669"/>
    <property type="project" value="UniProtKB-UniPathway"/>
</dbReference>
<keyword evidence="5 14" id="KW-0808">Transferase</keyword>
<evidence type="ECO:0000256" key="12">
    <source>
        <dbReference type="ARBA" id="ARBA00033413"/>
    </source>
</evidence>
<accession>A0A099U1I2</accession>
<dbReference type="GO" id="GO:0003848">
    <property type="term" value="F:2-amino-4-hydroxy-6-hydroxymethyldihydropteridine diphosphokinase activity"/>
    <property type="evidence" value="ECO:0007669"/>
    <property type="project" value="UniProtKB-EC"/>
</dbReference>
<dbReference type="AlphaFoldDB" id="A0A099U1I2"/>
<reference evidence="14 17" key="2">
    <citation type="submission" date="2018-06" db="EMBL/GenBank/DDBJ databases">
        <authorList>
            <consortium name="Pathogen Informatics"/>
            <person name="Doyle S."/>
        </authorList>
    </citation>
    <scope>NUCLEOTIDE SEQUENCE [LARGE SCALE GENOMIC DNA]</scope>
    <source>
        <strain evidence="14 17">NCTC12714</strain>
    </source>
</reference>
<evidence type="ECO:0000256" key="11">
    <source>
        <dbReference type="ARBA" id="ARBA00029766"/>
    </source>
</evidence>
<dbReference type="PANTHER" id="PTHR43071">
    <property type="entry name" value="2-AMINO-4-HYDROXY-6-HYDROXYMETHYLDIHYDROPTERIDINE PYROPHOSPHOKINASE"/>
    <property type="match status" value="1"/>
</dbReference>
<dbReference type="CDD" id="cd00483">
    <property type="entry name" value="HPPK"/>
    <property type="match status" value="1"/>
</dbReference>
<dbReference type="InterPro" id="IPR035907">
    <property type="entry name" value="Hppk_sf"/>
</dbReference>
<organism evidence="14 17">
    <name type="scientific">Helicobacter muridarum</name>
    <dbReference type="NCBI Taxonomy" id="216"/>
    <lineage>
        <taxon>Bacteria</taxon>
        <taxon>Pseudomonadati</taxon>
        <taxon>Campylobacterota</taxon>
        <taxon>Epsilonproteobacteria</taxon>
        <taxon>Campylobacterales</taxon>
        <taxon>Helicobacteraceae</taxon>
        <taxon>Helicobacter</taxon>
    </lineage>
</organism>
<feature type="domain" description="7,8-dihydro-6-hydroxymethylpterin-pyrophosphokinase" evidence="13">
    <location>
        <begin position="115"/>
        <end position="126"/>
    </location>
</feature>
<comment type="similarity">
    <text evidence="2">Belongs to the HPPK family.</text>
</comment>
<dbReference type="EC" id="2.7.6.3" evidence="3"/>
<keyword evidence="9" id="KW-0289">Folate biosynthesis</keyword>
<sequence length="160" mass="18952">MKIFSKHFPYICSGYKQILSTNISLNNQVICNIGANIGCCIQTFENLFMFLQKHRSIAIYATSHIYKNSPFGYVKQPDFYNASMIIYTSLDIRSIFVLFSYLERKFGRLRRRIFRNAPRTLDIDIIFYNNKKIRLNHMHIPHIDYVNRQSVISTLRFHIG</sequence>
<keyword evidence="17" id="KW-1185">Reference proteome</keyword>
<evidence type="ECO:0000256" key="2">
    <source>
        <dbReference type="ARBA" id="ARBA00005810"/>
    </source>
</evidence>
<dbReference type="Proteomes" id="UP000029922">
    <property type="component" value="Unassembled WGS sequence"/>
</dbReference>
<keyword evidence="6" id="KW-0547">Nucleotide-binding</keyword>
<proteinExistence type="inferred from homology"/>
<evidence type="ECO:0000256" key="4">
    <source>
        <dbReference type="ARBA" id="ARBA00016218"/>
    </source>
</evidence>
<dbReference type="OrthoDB" id="9808041at2"/>
<evidence type="ECO:0000256" key="5">
    <source>
        <dbReference type="ARBA" id="ARBA00022679"/>
    </source>
</evidence>
<protein>
    <recommendedName>
        <fullName evidence="4">2-amino-4-hydroxy-6-hydroxymethyldihydropteridine pyrophosphokinase</fullName>
        <ecNumber evidence="3">2.7.6.3</ecNumber>
    </recommendedName>
    <alternativeName>
        <fullName evidence="11">6-hydroxymethyl-7,8-dihydropterin pyrophosphokinase</fullName>
    </alternativeName>
    <alternativeName>
        <fullName evidence="12">7,8-dihydro-6-hydroxymethylpterin-pyrophosphokinase</fullName>
    </alternativeName>
</protein>
<dbReference type="Gene3D" id="3.30.70.560">
    <property type="entry name" value="7,8-Dihydro-6-hydroxymethylpterin-pyrophosphokinase HPPK"/>
    <property type="match status" value="1"/>
</dbReference>
<keyword evidence="8" id="KW-0067">ATP-binding</keyword>
<evidence type="ECO:0000256" key="3">
    <source>
        <dbReference type="ARBA" id="ARBA00013253"/>
    </source>
</evidence>
<evidence type="ECO:0000256" key="7">
    <source>
        <dbReference type="ARBA" id="ARBA00022777"/>
    </source>
</evidence>
<dbReference type="EMBL" id="JRPD02000004">
    <property type="protein sequence ID" value="TLE00889.1"/>
    <property type="molecule type" value="Genomic_DNA"/>
</dbReference>
<reference evidence="15 16" key="1">
    <citation type="journal article" date="2014" name="Genome Announc.">
        <title>Draft genome sequences of eight enterohepatic helicobacter species isolated from both laboratory and wild rodents.</title>
        <authorList>
            <person name="Sheh A."/>
            <person name="Shen Z."/>
            <person name="Fox J.G."/>
        </authorList>
    </citation>
    <scope>NUCLEOTIDE SEQUENCE [LARGE SCALE GENOMIC DNA]</scope>
    <source>
        <strain evidence="15 16">ST1</strain>
    </source>
</reference>
<name>A0A099U1I2_9HELI</name>
<comment type="pathway">
    <text evidence="1">Cofactor biosynthesis; tetrahydrofolate biosynthesis; 2-amino-4-hydroxy-6-hydroxymethyl-7,8-dihydropteridine diphosphate from 7,8-dihydroneopterin triphosphate: step 4/4.</text>
</comment>
<dbReference type="GO" id="GO:0046656">
    <property type="term" value="P:folic acid biosynthetic process"/>
    <property type="evidence" value="ECO:0007669"/>
    <property type="project" value="UniProtKB-KW"/>
</dbReference>
<dbReference type="InterPro" id="IPR000550">
    <property type="entry name" value="Hppk"/>
</dbReference>
<keyword evidence="7 14" id="KW-0418">Kinase</keyword>
<dbReference type="EMBL" id="UGJE01000002">
    <property type="protein sequence ID" value="STQ86663.1"/>
    <property type="molecule type" value="Genomic_DNA"/>
</dbReference>